<keyword evidence="2" id="KW-1185">Reference proteome</keyword>
<accession>A0A087AMS7</accession>
<name>A0A087AMS7_9BIFI</name>
<dbReference type="AlphaFoldDB" id="A0A087AMS7"/>
<evidence type="ECO:0000313" key="2">
    <source>
        <dbReference type="Proteomes" id="UP000029074"/>
    </source>
</evidence>
<reference evidence="1 2" key="1">
    <citation type="submission" date="2014-03" db="EMBL/GenBank/DDBJ databases">
        <title>Genomics of Bifidobacteria.</title>
        <authorList>
            <person name="Ventura M."/>
            <person name="Milani C."/>
            <person name="Lugli G.A."/>
        </authorList>
    </citation>
    <scope>NUCLEOTIDE SEQUENCE [LARGE SCALE GENOMIC DNA]</scope>
    <source>
        <strain evidence="1 2">LMG 11596</strain>
    </source>
</reference>
<dbReference type="EMBL" id="JGYW01000001">
    <property type="protein sequence ID" value="KFI60077.1"/>
    <property type="molecule type" value="Genomic_DNA"/>
</dbReference>
<evidence type="ECO:0000313" key="1">
    <source>
        <dbReference type="EMBL" id="KFI60077.1"/>
    </source>
</evidence>
<protein>
    <submittedName>
        <fullName evidence="1">Uncharacterized protein</fullName>
    </submittedName>
</protein>
<organism evidence="1 2">
    <name type="scientific">Bifidobacterium gallicum DSM 20093 = LMG 11596</name>
    <dbReference type="NCBI Taxonomy" id="561180"/>
    <lineage>
        <taxon>Bacteria</taxon>
        <taxon>Bacillati</taxon>
        <taxon>Actinomycetota</taxon>
        <taxon>Actinomycetes</taxon>
        <taxon>Bifidobacteriales</taxon>
        <taxon>Bifidobacteriaceae</taxon>
        <taxon>Bifidobacterium</taxon>
    </lineage>
</organism>
<proteinExistence type="predicted"/>
<comment type="caution">
    <text evidence="1">The sequence shown here is derived from an EMBL/GenBank/DDBJ whole genome shotgun (WGS) entry which is preliminary data.</text>
</comment>
<gene>
    <name evidence="1" type="ORF">BGLCM_0097</name>
</gene>
<sequence>MHSAPRLRRYAYVLRGNHNITALSWNCLALMRCKRSHCRVPFDASAMHPCAIDCDRYGIPRKIAASIRRFFGAYLAVLCLKNRKGSEHSRVANPAVQPNRRNCAKPLGFGGLLHHATVADLPCATQQSHIQLCTMPPSACMKRPKSGKAPQTLNTDVTRTWMQRVHYSSILFPHVVDVLSRL</sequence>
<dbReference type="Proteomes" id="UP000029074">
    <property type="component" value="Unassembled WGS sequence"/>
</dbReference>